<protein>
    <recommendedName>
        <fullName evidence="3">Pectin acetylesterase</fullName>
    </recommendedName>
</protein>
<accession>A0ABQ8B1Y0</accession>
<evidence type="ECO:0008006" key="3">
    <source>
        <dbReference type="Google" id="ProtNLM"/>
    </source>
</evidence>
<sequence length="277" mass="31369">MPLIATGVTLAAVLPGSRWIAQILSLIGIQDRSFIGSHDPSRPKLFIFIGTSNFFPQRMKMESCKMFIGRLSWKTTEYREYFRVSVSVAVRAILLIHRLLLLQVKLSFYSFLFLPMFFCIFAKGEPGYLSTPCHELASTLIQKQLQDSVTMRGQRWHSCANNINKSVDVPCTGNVMGIQSDNGWCYLHSPALDVVNQMLLVSSAEINDVVFVVDRFSKTLGQDMRAVYLIAAARLLPAKQTYYQQSSDWNSWECVFVQLCPQDFISNFSALIHQSPC</sequence>
<proteinExistence type="predicted"/>
<evidence type="ECO:0000313" key="2">
    <source>
        <dbReference type="Proteomes" id="UP000824890"/>
    </source>
</evidence>
<evidence type="ECO:0000313" key="1">
    <source>
        <dbReference type="EMBL" id="KAH0898782.1"/>
    </source>
</evidence>
<name>A0ABQ8B1Y0_BRANA</name>
<keyword evidence="2" id="KW-1185">Reference proteome</keyword>
<feature type="non-terminal residue" evidence="1">
    <location>
        <position position="277"/>
    </location>
</feature>
<organism evidence="1 2">
    <name type="scientific">Brassica napus</name>
    <name type="common">Rape</name>
    <dbReference type="NCBI Taxonomy" id="3708"/>
    <lineage>
        <taxon>Eukaryota</taxon>
        <taxon>Viridiplantae</taxon>
        <taxon>Streptophyta</taxon>
        <taxon>Embryophyta</taxon>
        <taxon>Tracheophyta</taxon>
        <taxon>Spermatophyta</taxon>
        <taxon>Magnoliopsida</taxon>
        <taxon>eudicotyledons</taxon>
        <taxon>Gunneridae</taxon>
        <taxon>Pentapetalae</taxon>
        <taxon>rosids</taxon>
        <taxon>malvids</taxon>
        <taxon>Brassicales</taxon>
        <taxon>Brassicaceae</taxon>
        <taxon>Brassiceae</taxon>
        <taxon>Brassica</taxon>
    </lineage>
</organism>
<dbReference type="Proteomes" id="UP000824890">
    <property type="component" value="Unassembled WGS sequence"/>
</dbReference>
<dbReference type="EMBL" id="JAGKQM010000012">
    <property type="protein sequence ID" value="KAH0898782.1"/>
    <property type="molecule type" value="Genomic_DNA"/>
</dbReference>
<comment type="caution">
    <text evidence="1">The sequence shown here is derived from an EMBL/GenBank/DDBJ whole genome shotgun (WGS) entry which is preliminary data.</text>
</comment>
<reference evidence="1 2" key="1">
    <citation type="submission" date="2021-05" db="EMBL/GenBank/DDBJ databases">
        <title>Genome Assembly of Synthetic Allotetraploid Brassica napus Reveals Homoeologous Exchanges between Subgenomes.</title>
        <authorList>
            <person name="Davis J.T."/>
        </authorList>
    </citation>
    <scope>NUCLEOTIDE SEQUENCE [LARGE SCALE GENOMIC DNA]</scope>
    <source>
        <strain evidence="2">cv. Da-Ae</strain>
        <tissue evidence="1">Seedling</tissue>
    </source>
</reference>
<gene>
    <name evidence="1" type="ORF">HID58_048350</name>
</gene>